<comment type="caution">
    <text evidence="2">The sequence shown here is derived from an EMBL/GenBank/DDBJ whole genome shotgun (WGS) entry which is preliminary data.</text>
</comment>
<dbReference type="Proteomes" id="UP001430848">
    <property type="component" value="Unassembled WGS sequence"/>
</dbReference>
<evidence type="ECO:0000313" key="2">
    <source>
        <dbReference type="EMBL" id="KAK7710610.1"/>
    </source>
</evidence>
<gene>
    <name evidence="2" type="ORF">SLS63_012927</name>
</gene>
<feature type="region of interest" description="Disordered" evidence="1">
    <location>
        <begin position="1"/>
        <end position="54"/>
    </location>
</feature>
<protein>
    <submittedName>
        <fullName evidence="2">Uncharacterized protein</fullName>
    </submittedName>
</protein>
<organism evidence="2 3">
    <name type="scientific">Diaporthe eres</name>
    <name type="common">Phomopsis oblonga</name>
    <dbReference type="NCBI Taxonomy" id="83184"/>
    <lineage>
        <taxon>Eukaryota</taxon>
        <taxon>Fungi</taxon>
        <taxon>Dikarya</taxon>
        <taxon>Ascomycota</taxon>
        <taxon>Pezizomycotina</taxon>
        <taxon>Sordariomycetes</taxon>
        <taxon>Sordariomycetidae</taxon>
        <taxon>Diaporthales</taxon>
        <taxon>Diaporthaceae</taxon>
        <taxon>Diaporthe</taxon>
        <taxon>Diaporthe eres species complex</taxon>
    </lineage>
</organism>
<keyword evidence="3" id="KW-1185">Reference proteome</keyword>
<proteinExistence type="predicted"/>
<evidence type="ECO:0000256" key="1">
    <source>
        <dbReference type="SAM" id="MobiDB-lite"/>
    </source>
</evidence>
<evidence type="ECO:0000313" key="3">
    <source>
        <dbReference type="Proteomes" id="UP001430848"/>
    </source>
</evidence>
<accession>A0ABR1NQ06</accession>
<name>A0ABR1NQ06_DIAER</name>
<sequence>MFEKMIWIRPKKPQNAAKDETRRRAARTEKAIEEEQDDGKRDKTQRLSKWEASTSRPIDEGCELAMSEDMVLPTDDWKAMSWDIQLAILASQGLLDDYEAEDADITLNSLRRDEDTYTVRYKTDKKHSNTRRGFEARRTPILDDGTDWELVLGSPSEDSMSWVMLDE</sequence>
<dbReference type="EMBL" id="JAKNSF020000156">
    <property type="protein sequence ID" value="KAK7710610.1"/>
    <property type="molecule type" value="Genomic_DNA"/>
</dbReference>
<reference evidence="2 3" key="1">
    <citation type="submission" date="2024-02" db="EMBL/GenBank/DDBJ databases">
        <title>De novo assembly and annotation of 12 fungi associated with fruit tree decline syndrome in Ontario, Canada.</title>
        <authorList>
            <person name="Sulman M."/>
            <person name="Ellouze W."/>
            <person name="Ilyukhin E."/>
        </authorList>
    </citation>
    <scope>NUCLEOTIDE SEQUENCE [LARGE SCALE GENOMIC DNA]</scope>
    <source>
        <strain evidence="2 3">M169</strain>
    </source>
</reference>
<feature type="compositionally biased region" description="Basic and acidic residues" evidence="1">
    <location>
        <begin position="17"/>
        <end position="49"/>
    </location>
</feature>